<dbReference type="AlphaFoldDB" id="A0A9D4M9A5"/>
<evidence type="ECO:0000313" key="1">
    <source>
        <dbReference type="EMBL" id="KAH3873292.1"/>
    </source>
</evidence>
<dbReference type="EMBL" id="JAIWYP010000002">
    <property type="protein sequence ID" value="KAH3873292.1"/>
    <property type="molecule type" value="Genomic_DNA"/>
</dbReference>
<comment type="caution">
    <text evidence="1">The sequence shown here is derived from an EMBL/GenBank/DDBJ whole genome shotgun (WGS) entry which is preliminary data.</text>
</comment>
<dbReference type="Proteomes" id="UP000828390">
    <property type="component" value="Unassembled WGS sequence"/>
</dbReference>
<accession>A0A9D4M9A5</accession>
<protein>
    <submittedName>
        <fullName evidence="1">Uncharacterized protein</fullName>
    </submittedName>
</protein>
<reference evidence="1" key="1">
    <citation type="journal article" date="2019" name="bioRxiv">
        <title>The Genome of the Zebra Mussel, Dreissena polymorpha: A Resource for Invasive Species Research.</title>
        <authorList>
            <person name="McCartney M.A."/>
            <person name="Auch B."/>
            <person name="Kono T."/>
            <person name="Mallez S."/>
            <person name="Zhang Y."/>
            <person name="Obille A."/>
            <person name="Becker A."/>
            <person name="Abrahante J.E."/>
            <person name="Garbe J."/>
            <person name="Badalamenti J.P."/>
            <person name="Herman A."/>
            <person name="Mangelson H."/>
            <person name="Liachko I."/>
            <person name="Sullivan S."/>
            <person name="Sone E.D."/>
            <person name="Koren S."/>
            <person name="Silverstein K.A.T."/>
            <person name="Beckman K.B."/>
            <person name="Gohl D.M."/>
        </authorList>
    </citation>
    <scope>NUCLEOTIDE SEQUENCE</scope>
    <source>
        <strain evidence="1">Duluth1</strain>
        <tissue evidence="1">Whole animal</tissue>
    </source>
</reference>
<organism evidence="1 2">
    <name type="scientific">Dreissena polymorpha</name>
    <name type="common">Zebra mussel</name>
    <name type="synonym">Mytilus polymorpha</name>
    <dbReference type="NCBI Taxonomy" id="45954"/>
    <lineage>
        <taxon>Eukaryota</taxon>
        <taxon>Metazoa</taxon>
        <taxon>Spiralia</taxon>
        <taxon>Lophotrochozoa</taxon>
        <taxon>Mollusca</taxon>
        <taxon>Bivalvia</taxon>
        <taxon>Autobranchia</taxon>
        <taxon>Heteroconchia</taxon>
        <taxon>Euheterodonta</taxon>
        <taxon>Imparidentia</taxon>
        <taxon>Neoheterodontei</taxon>
        <taxon>Myida</taxon>
        <taxon>Dreissenoidea</taxon>
        <taxon>Dreissenidae</taxon>
        <taxon>Dreissena</taxon>
    </lineage>
</organism>
<gene>
    <name evidence="1" type="ORF">DPMN_036524</name>
</gene>
<name>A0A9D4M9A5_DREPO</name>
<sequence>MTVTAQDGGTPARFATITVDVNVVRETGALRFTLDTYSATIPETERVNSSIVQTFANPGVCLPIN</sequence>
<reference evidence="1" key="2">
    <citation type="submission" date="2020-11" db="EMBL/GenBank/DDBJ databases">
        <authorList>
            <person name="McCartney M.A."/>
            <person name="Auch B."/>
            <person name="Kono T."/>
            <person name="Mallez S."/>
            <person name="Becker A."/>
            <person name="Gohl D.M."/>
            <person name="Silverstein K.A.T."/>
            <person name="Koren S."/>
            <person name="Bechman K.B."/>
            <person name="Herman A."/>
            <person name="Abrahante J.E."/>
            <person name="Garbe J."/>
        </authorList>
    </citation>
    <scope>NUCLEOTIDE SEQUENCE</scope>
    <source>
        <strain evidence="1">Duluth1</strain>
        <tissue evidence="1">Whole animal</tissue>
    </source>
</reference>
<evidence type="ECO:0000313" key="2">
    <source>
        <dbReference type="Proteomes" id="UP000828390"/>
    </source>
</evidence>
<proteinExistence type="predicted"/>
<keyword evidence="2" id="KW-1185">Reference proteome</keyword>